<gene>
    <name evidence="2" type="ordered locus">Pden_0967</name>
</gene>
<dbReference type="KEGG" id="pde:Pden_0967"/>
<reference evidence="3" key="1">
    <citation type="submission" date="2006-12" db="EMBL/GenBank/DDBJ databases">
        <title>Complete sequence of chromosome 1 of Paracoccus denitrificans PD1222.</title>
        <authorList>
            <person name="Copeland A."/>
            <person name="Lucas S."/>
            <person name="Lapidus A."/>
            <person name="Barry K."/>
            <person name="Detter J.C."/>
            <person name="Glavina del Rio T."/>
            <person name="Hammon N."/>
            <person name="Israni S."/>
            <person name="Dalin E."/>
            <person name="Tice H."/>
            <person name="Pitluck S."/>
            <person name="Munk A.C."/>
            <person name="Brettin T."/>
            <person name="Bruce D."/>
            <person name="Han C."/>
            <person name="Tapia R."/>
            <person name="Gilna P."/>
            <person name="Schmutz J."/>
            <person name="Larimer F."/>
            <person name="Land M."/>
            <person name="Hauser L."/>
            <person name="Kyrpides N."/>
            <person name="Lykidis A."/>
            <person name="Spiro S."/>
            <person name="Richardson D.J."/>
            <person name="Moir J.W.B."/>
            <person name="Ferguson S.J."/>
            <person name="van Spanning R.J.M."/>
            <person name="Richardson P."/>
        </authorList>
    </citation>
    <scope>NUCLEOTIDE SEQUENCE [LARGE SCALE GENOMIC DNA]</scope>
    <source>
        <strain evidence="3">Pd 1222</strain>
    </source>
</reference>
<sequence length="266" mass="29903">MSTDSFEHPTLAELRDRHADWSQRQFGDVSAVGPAKHLSKEALEVAAAPHDPIEHADCWMLLWDMQRRAGISDAMLADAIRQKLDINMSRSWPPPQEGEAREHVHSPANVPWQWYSGRDDENFSFGPCDTREEAIRLAVEDGMCEERSADDPEVWENHIHLIEAQKAPLRLADWIGTDTLLERADEAVADSDRVCYEHDDGPWFEATPEQGADLAARLRRACDEWQAAHGLTFTCRTFSASRNAEFVIVPQLRELLPAPAAEGGDA</sequence>
<evidence type="ECO:0000313" key="3">
    <source>
        <dbReference type="Proteomes" id="UP000000361"/>
    </source>
</evidence>
<organism evidence="2 3">
    <name type="scientific">Paracoccus denitrificans (strain Pd 1222)</name>
    <dbReference type="NCBI Taxonomy" id="318586"/>
    <lineage>
        <taxon>Bacteria</taxon>
        <taxon>Pseudomonadati</taxon>
        <taxon>Pseudomonadota</taxon>
        <taxon>Alphaproteobacteria</taxon>
        <taxon>Rhodobacterales</taxon>
        <taxon>Paracoccaceae</taxon>
        <taxon>Paracoccus</taxon>
    </lineage>
</organism>
<dbReference type="GeneID" id="93452192"/>
<evidence type="ECO:0000313" key="2">
    <source>
        <dbReference type="EMBL" id="ABL69078.1"/>
    </source>
</evidence>
<dbReference type="EMBL" id="CP000489">
    <property type="protein sequence ID" value="ABL69078.1"/>
    <property type="molecule type" value="Genomic_DNA"/>
</dbReference>
<dbReference type="RefSeq" id="WP_011747306.1">
    <property type="nucleotide sequence ID" value="NC_008686.1"/>
</dbReference>
<proteinExistence type="predicted"/>
<protein>
    <recommendedName>
        <fullName evidence="1">dATP/dGTP diphosphohydrolase MazZ domain-containing protein</fullName>
    </recommendedName>
</protein>
<dbReference type="STRING" id="318586.Pden_0967"/>
<keyword evidence="3" id="KW-1185">Reference proteome</keyword>
<dbReference type="Proteomes" id="UP000000361">
    <property type="component" value="Chromosome 1"/>
</dbReference>
<dbReference type="Pfam" id="PF04447">
    <property type="entry name" value="dATP-dGTP_PPHyd"/>
    <property type="match status" value="1"/>
</dbReference>
<dbReference type="EnsemblBacteria" id="ABL69078">
    <property type="protein sequence ID" value="ABL69078"/>
    <property type="gene ID" value="Pden_0967"/>
</dbReference>
<dbReference type="OrthoDB" id="8447973at2"/>
<dbReference type="AlphaFoldDB" id="A1B0N4"/>
<dbReference type="HOGENOM" id="CLU_1045255_0_0_5"/>
<name>A1B0N4_PARDP</name>
<accession>A1B0N4</accession>
<dbReference type="eggNOG" id="ENOG5032MUW">
    <property type="taxonomic scope" value="Bacteria"/>
</dbReference>
<evidence type="ECO:0000259" key="1">
    <source>
        <dbReference type="Pfam" id="PF04447"/>
    </source>
</evidence>
<dbReference type="InterPro" id="IPR007538">
    <property type="entry name" value="dATP/dGTP_dipphydrolase_MazZ"/>
</dbReference>
<feature type="domain" description="dATP/dGTP diphosphohydrolase MazZ" evidence="1">
    <location>
        <begin position="14"/>
        <end position="109"/>
    </location>
</feature>